<dbReference type="RefSeq" id="WP_089743049.1">
    <property type="nucleotide sequence ID" value="NZ_FOGL01000019.1"/>
</dbReference>
<name>A0A1H9UT34_9BACI</name>
<protein>
    <submittedName>
        <fullName evidence="2">Uncharacterized protein</fullName>
    </submittedName>
</protein>
<dbReference type="EMBL" id="FOGL01000019">
    <property type="protein sequence ID" value="SES12508.1"/>
    <property type="molecule type" value="Genomic_DNA"/>
</dbReference>
<accession>A0A1H9UT34</accession>
<dbReference type="OrthoDB" id="2943006at2"/>
<evidence type="ECO:0000256" key="1">
    <source>
        <dbReference type="SAM" id="Phobius"/>
    </source>
</evidence>
<feature type="transmembrane region" description="Helical" evidence="1">
    <location>
        <begin position="54"/>
        <end position="77"/>
    </location>
</feature>
<dbReference type="STRING" id="531814.SAMN04487944_11932"/>
<evidence type="ECO:0000313" key="2">
    <source>
        <dbReference type="EMBL" id="SES12508.1"/>
    </source>
</evidence>
<keyword evidence="3" id="KW-1185">Reference proteome</keyword>
<proteinExistence type="predicted"/>
<sequence length="79" mass="8789">MGTISFNKNLPAETSKAIGSLEQHFSTLLEQMVYFQLELDKHNGKAAVSLKDKIILISSVKQAVGFYTLLILCFILSEL</sequence>
<organism evidence="2 3">
    <name type="scientific">Gracilibacillus ureilyticus</name>
    <dbReference type="NCBI Taxonomy" id="531814"/>
    <lineage>
        <taxon>Bacteria</taxon>
        <taxon>Bacillati</taxon>
        <taxon>Bacillota</taxon>
        <taxon>Bacilli</taxon>
        <taxon>Bacillales</taxon>
        <taxon>Bacillaceae</taxon>
        <taxon>Gracilibacillus</taxon>
    </lineage>
</organism>
<evidence type="ECO:0000313" key="3">
    <source>
        <dbReference type="Proteomes" id="UP000199687"/>
    </source>
</evidence>
<gene>
    <name evidence="2" type="ORF">SAMN04487944_11932</name>
</gene>
<keyword evidence="1" id="KW-1133">Transmembrane helix</keyword>
<dbReference type="AlphaFoldDB" id="A0A1H9UT34"/>
<reference evidence="2 3" key="1">
    <citation type="submission" date="2016-10" db="EMBL/GenBank/DDBJ databases">
        <authorList>
            <person name="de Groot N.N."/>
        </authorList>
    </citation>
    <scope>NUCLEOTIDE SEQUENCE [LARGE SCALE GENOMIC DNA]</scope>
    <source>
        <strain evidence="2 3">CGMCC 1.7727</strain>
    </source>
</reference>
<keyword evidence="1" id="KW-0472">Membrane</keyword>
<dbReference type="Proteomes" id="UP000199687">
    <property type="component" value="Unassembled WGS sequence"/>
</dbReference>
<keyword evidence="1" id="KW-0812">Transmembrane</keyword>